<evidence type="ECO:0000313" key="1">
    <source>
        <dbReference type="EMBL" id="EMP31376.1"/>
    </source>
</evidence>
<name>M7B0M3_CHEMY</name>
<organism evidence="1 2">
    <name type="scientific">Chelonia mydas</name>
    <name type="common">Green sea-turtle</name>
    <name type="synonym">Chelonia agassizi</name>
    <dbReference type="NCBI Taxonomy" id="8469"/>
    <lineage>
        <taxon>Eukaryota</taxon>
        <taxon>Metazoa</taxon>
        <taxon>Chordata</taxon>
        <taxon>Craniata</taxon>
        <taxon>Vertebrata</taxon>
        <taxon>Euteleostomi</taxon>
        <taxon>Archelosauria</taxon>
        <taxon>Testudinata</taxon>
        <taxon>Testudines</taxon>
        <taxon>Cryptodira</taxon>
        <taxon>Durocryptodira</taxon>
        <taxon>Americhelydia</taxon>
        <taxon>Chelonioidea</taxon>
        <taxon>Cheloniidae</taxon>
        <taxon>Chelonia</taxon>
    </lineage>
</organism>
<evidence type="ECO:0000313" key="2">
    <source>
        <dbReference type="Proteomes" id="UP000031443"/>
    </source>
</evidence>
<accession>M7B0M3</accession>
<keyword evidence="2" id="KW-1185">Reference proteome</keyword>
<dbReference type="EMBL" id="KB545796">
    <property type="protein sequence ID" value="EMP31376.1"/>
    <property type="molecule type" value="Genomic_DNA"/>
</dbReference>
<sequence>MAAPGLSSMNWQLKSRLFFTPSLKTKPKPGCLPSAECLRLLDISCLVLFFHLYSLWFLLSTEKRHNSEASDFRKAPYTPVLISEAFPLMPPQQSSIDARVNLHGSTCTISSQSGSAATPTVSEKSQDVACTMQEAAAK</sequence>
<protein>
    <submittedName>
        <fullName evidence="1">Uncharacterized protein</fullName>
    </submittedName>
</protein>
<gene>
    <name evidence="1" type="ORF">UY3_11505</name>
</gene>
<reference evidence="2" key="1">
    <citation type="journal article" date="2013" name="Nat. Genet.">
        <title>The draft genomes of soft-shell turtle and green sea turtle yield insights into the development and evolution of the turtle-specific body plan.</title>
        <authorList>
            <person name="Wang Z."/>
            <person name="Pascual-Anaya J."/>
            <person name="Zadissa A."/>
            <person name="Li W."/>
            <person name="Niimura Y."/>
            <person name="Huang Z."/>
            <person name="Li C."/>
            <person name="White S."/>
            <person name="Xiong Z."/>
            <person name="Fang D."/>
            <person name="Wang B."/>
            <person name="Ming Y."/>
            <person name="Chen Y."/>
            <person name="Zheng Y."/>
            <person name="Kuraku S."/>
            <person name="Pignatelli M."/>
            <person name="Herrero J."/>
            <person name="Beal K."/>
            <person name="Nozawa M."/>
            <person name="Li Q."/>
            <person name="Wang J."/>
            <person name="Zhang H."/>
            <person name="Yu L."/>
            <person name="Shigenobu S."/>
            <person name="Wang J."/>
            <person name="Liu J."/>
            <person name="Flicek P."/>
            <person name="Searle S."/>
            <person name="Wang J."/>
            <person name="Kuratani S."/>
            <person name="Yin Y."/>
            <person name="Aken B."/>
            <person name="Zhang G."/>
            <person name="Irie N."/>
        </authorList>
    </citation>
    <scope>NUCLEOTIDE SEQUENCE [LARGE SCALE GENOMIC DNA]</scope>
</reference>
<dbReference type="AlphaFoldDB" id="M7B0M3"/>
<proteinExistence type="predicted"/>
<dbReference type="Proteomes" id="UP000031443">
    <property type="component" value="Unassembled WGS sequence"/>
</dbReference>